<protein>
    <submittedName>
        <fullName evidence="1">Uncharacterized protein</fullName>
    </submittedName>
</protein>
<reference evidence="2" key="1">
    <citation type="submission" date="2008-04" db="EMBL/GenBank/DDBJ databases">
        <title>Draft genome sequence of Providencia stuartii (ATCC 25827).</title>
        <authorList>
            <person name="Sudarsanam P."/>
            <person name="Ley R."/>
            <person name="Guruge J."/>
            <person name="Turnbaugh P.J."/>
            <person name="Mahowald M."/>
            <person name="Liep D."/>
            <person name="Gordon J."/>
        </authorList>
    </citation>
    <scope>NUCLEOTIDE SEQUENCE [LARGE SCALE GENOMIC DNA]</scope>
    <source>
        <strain evidence="2">ATCC 25827</strain>
    </source>
</reference>
<proteinExistence type="predicted"/>
<gene>
    <name evidence="1" type="ORF">PROSTU_01507</name>
</gene>
<reference evidence="1 2" key="3">
    <citation type="submission" date="2008-05" db="EMBL/GenBank/DDBJ databases">
        <authorList>
            <person name="Fulton L."/>
            <person name="Clifton S."/>
            <person name="Fulton B."/>
            <person name="Xu J."/>
            <person name="Minx P."/>
            <person name="Pepin K.H."/>
            <person name="Johnson M."/>
            <person name="Thiruvilangam P."/>
            <person name="Bhonagiri V."/>
            <person name="Nash W.E."/>
            <person name="Mardis E.R."/>
            <person name="Wilson R.K."/>
        </authorList>
    </citation>
    <scope>NUCLEOTIDE SEQUENCE [LARGE SCALE GENOMIC DNA]</scope>
    <source>
        <strain evidence="1 2">ATCC 25827</strain>
    </source>
</reference>
<reference evidence="2" key="2">
    <citation type="submission" date="2008-04" db="EMBL/GenBank/DDBJ databases">
        <title>Draft genome sequence of Providencia stuartii(ATCC 25827).</title>
        <authorList>
            <person name="Sudarsanam P."/>
            <person name="Ley R."/>
            <person name="Guruge J."/>
            <person name="Turnbaugh P.J."/>
            <person name="Mahowald M."/>
            <person name="Liep D."/>
            <person name="Gordon J."/>
        </authorList>
    </citation>
    <scope>NUCLEOTIDE SEQUENCE [LARGE SCALE GENOMIC DNA]</scope>
    <source>
        <strain evidence="2">ATCC 25827</strain>
    </source>
</reference>
<dbReference type="EMBL" id="ABJD02000101">
    <property type="protein sequence ID" value="EDU58341.1"/>
    <property type="molecule type" value="Genomic_DNA"/>
</dbReference>
<name>A0AA86YGQ6_PROST</name>
<evidence type="ECO:0000313" key="1">
    <source>
        <dbReference type="EMBL" id="EDU58341.1"/>
    </source>
</evidence>
<dbReference type="Proteomes" id="UP000004506">
    <property type="component" value="Unassembled WGS sequence"/>
</dbReference>
<sequence>MVIKRQILGVSDLLIARVDGLMGFLGASNSLYPQAKHYAA</sequence>
<dbReference type="AlphaFoldDB" id="A0AA86YGQ6"/>
<evidence type="ECO:0000313" key="2">
    <source>
        <dbReference type="Proteomes" id="UP000004506"/>
    </source>
</evidence>
<comment type="caution">
    <text evidence="1">The sequence shown here is derived from an EMBL/GenBank/DDBJ whole genome shotgun (WGS) entry which is preliminary data.</text>
</comment>
<accession>A0AA86YGQ6</accession>
<organism evidence="1 2">
    <name type="scientific">Providencia stuartii ATCC 25827</name>
    <dbReference type="NCBI Taxonomy" id="471874"/>
    <lineage>
        <taxon>Bacteria</taxon>
        <taxon>Pseudomonadati</taxon>
        <taxon>Pseudomonadota</taxon>
        <taxon>Gammaproteobacteria</taxon>
        <taxon>Enterobacterales</taxon>
        <taxon>Morganellaceae</taxon>
        <taxon>Providencia</taxon>
    </lineage>
</organism>